<feature type="domain" description="Flagellar assembly protein FliH/Type III secretion system HrpE" evidence="7">
    <location>
        <begin position="152"/>
        <end position="271"/>
    </location>
</feature>
<comment type="function">
    <text evidence="1">Needed for flagellar regrowth and assembly.</text>
</comment>
<comment type="caution">
    <text evidence="8">The sequence shown here is derived from an EMBL/GenBank/DDBJ whole genome shotgun (WGS) entry which is preliminary data.</text>
</comment>
<gene>
    <name evidence="8" type="ORF">DOK76_07815</name>
</gene>
<keyword evidence="3" id="KW-0813">Transport</keyword>
<keyword evidence="5" id="KW-0653">Protein transport</keyword>
<reference evidence="8 9" key="1">
    <citation type="submission" date="2021-03" db="EMBL/GenBank/DDBJ databases">
        <title>Enterococcal diversity collection.</title>
        <authorList>
            <person name="Gilmore M.S."/>
            <person name="Schwartzman J."/>
            <person name="Van Tyne D."/>
            <person name="Martin M."/>
            <person name="Earl A.M."/>
            <person name="Manson A.L."/>
            <person name="Straub T."/>
            <person name="Salamzade R."/>
            <person name="Saavedra J."/>
            <person name="Lebreton F."/>
            <person name="Prichula J."/>
            <person name="Schaufler K."/>
            <person name="Gaca A."/>
            <person name="Sgardioli B."/>
            <person name="Wagenaar J."/>
            <person name="Strong T."/>
        </authorList>
    </citation>
    <scope>NUCLEOTIDE SEQUENCE [LARGE SCALE GENOMIC DNA]</scope>
    <source>
        <strain evidence="8 9">DIV0080</strain>
    </source>
</reference>
<protein>
    <recommendedName>
        <fullName evidence="7">Flagellar assembly protein FliH/Type III secretion system HrpE domain-containing protein</fullName>
    </recommendedName>
</protein>
<comment type="similarity">
    <text evidence="2">Belongs to the FliH family.</text>
</comment>
<dbReference type="Pfam" id="PF02108">
    <property type="entry name" value="FliH"/>
    <property type="match status" value="1"/>
</dbReference>
<organism evidence="8 9">
    <name type="scientific">Candidatus Vagococcus giribetii</name>
    <dbReference type="NCBI Taxonomy" id="2230876"/>
    <lineage>
        <taxon>Bacteria</taxon>
        <taxon>Bacillati</taxon>
        <taxon>Bacillota</taxon>
        <taxon>Bacilli</taxon>
        <taxon>Lactobacillales</taxon>
        <taxon>Enterococcaceae</taxon>
        <taxon>Vagococcus</taxon>
    </lineage>
</organism>
<evidence type="ECO:0000256" key="1">
    <source>
        <dbReference type="ARBA" id="ARBA00003041"/>
    </source>
</evidence>
<name>A0ABS3HUR6_9ENTE</name>
<evidence type="ECO:0000313" key="8">
    <source>
        <dbReference type="EMBL" id="MBO0476972.1"/>
    </source>
</evidence>
<proteinExistence type="inferred from homology"/>
<dbReference type="EMBL" id="JAFLVX010000018">
    <property type="protein sequence ID" value="MBO0476972.1"/>
    <property type="molecule type" value="Genomic_DNA"/>
</dbReference>
<evidence type="ECO:0000259" key="7">
    <source>
        <dbReference type="Pfam" id="PF02108"/>
    </source>
</evidence>
<evidence type="ECO:0000256" key="5">
    <source>
        <dbReference type="ARBA" id="ARBA00022927"/>
    </source>
</evidence>
<keyword evidence="9" id="KW-1185">Reference proteome</keyword>
<keyword evidence="4" id="KW-1005">Bacterial flagellum biogenesis</keyword>
<dbReference type="RefSeq" id="WP_206966485.1">
    <property type="nucleotide sequence ID" value="NZ_JAFLVX010000018.1"/>
</dbReference>
<dbReference type="Proteomes" id="UP000664857">
    <property type="component" value="Unassembled WGS sequence"/>
</dbReference>
<dbReference type="InterPro" id="IPR018035">
    <property type="entry name" value="Flagellar_FliH/T3SS_HrpE"/>
</dbReference>
<keyword evidence="6" id="KW-1006">Bacterial flagellum protein export</keyword>
<evidence type="ECO:0000256" key="4">
    <source>
        <dbReference type="ARBA" id="ARBA00022795"/>
    </source>
</evidence>
<evidence type="ECO:0000313" key="9">
    <source>
        <dbReference type="Proteomes" id="UP000664857"/>
    </source>
</evidence>
<evidence type="ECO:0000256" key="6">
    <source>
        <dbReference type="ARBA" id="ARBA00023225"/>
    </source>
</evidence>
<dbReference type="InterPro" id="IPR051472">
    <property type="entry name" value="T3SS_Stator/FliH"/>
</dbReference>
<accession>A0ABS3HUR6</accession>
<dbReference type="PANTHER" id="PTHR34982">
    <property type="entry name" value="YOP PROTEINS TRANSLOCATION PROTEIN L"/>
    <property type="match status" value="1"/>
</dbReference>
<evidence type="ECO:0000256" key="2">
    <source>
        <dbReference type="ARBA" id="ARBA00006602"/>
    </source>
</evidence>
<dbReference type="PANTHER" id="PTHR34982:SF1">
    <property type="entry name" value="FLAGELLAR ASSEMBLY PROTEIN FLIH"/>
    <property type="match status" value="1"/>
</dbReference>
<sequence length="283" mass="33020">MLSSHNFIKQSDMIEEQESRKIETNYTVKKKPSVFLDEEGQPLTDEEIKEDLVLSEYQKEKMSQFNQDVLEARHHLKKVFKKERDKFFHELLEIKELVTQQAHLEGEEIKKEAYQAGLKEGQKDGYESGLETGYEAGVEQANTLKENALFVVEKANLEMATYQKEKQQDFVDLAVEMAEIILNQELTLSEEALKVLLEPVLNRIEKTDNFITVFVSKMNMESTQCYMRKLKEENPEMKYTVISDESLNQNDCIVETNYELLDLTLRKQLEKMVEKLKLGDSID</sequence>
<evidence type="ECO:0000256" key="3">
    <source>
        <dbReference type="ARBA" id="ARBA00022448"/>
    </source>
</evidence>